<reference evidence="4 5" key="1">
    <citation type="submission" date="2018-07" db="EMBL/GenBank/DDBJ databases">
        <title>Genome sequencing of Moraxellaceae gen. HYN0046.</title>
        <authorList>
            <person name="Kim M."/>
            <person name="Yi H."/>
        </authorList>
    </citation>
    <scope>NUCLEOTIDE SEQUENCE [LARGE SCALE GENOMIC DNA]</scope>
    <source>
        <strain evidence="4 5">HYN0046</strain>
    </source>
</reference>
<organism evidence="4 5">
    <name type="scientific">Aquirhabdus parva</name>
    <dbReference type="NCBI Taxonomy" id="2283318"/>
    <lineage>
        <taxon>Bacteria</taxon>
        <taxon>Pseudomonadati</taxon>
        <taxon>Pseudomonadota</taxon>
        <taxon>Gammaproteobacteria</taxon>
        <taxon>Moraxellales</taxon>
        <taxon>Moraxellaceae</taxon>
        <taxon>Aquirhabdus</taxon>
    </lineage>
</organism>
<evidence type="ECO:0000313" key="5">
    <source>
        <dbReference type="Proteomes" id="UP000253940"/>
    </source>
</evidence>
<dbReference type="GO" id="GO:0016811">
    <property type="term" value="F:hydrolase activity, acting on carbon-nitrogen (but not peptide) bonds, in linear amides"/>
    <property type="evidence" value="ECO:0007669"/>
    <property type="project" value="InterPro"/>
</dbReference>
<dbReference type="RefSeq" id="WP_114897655.1">
    <property type="nucleotide sequence ID" value="NZ_CP031222.1"/>
</dbReference>
<dbReference type="InterPro" id="IPR036526">
    <property type="entry name" value="C-N_Hydrolase_sf"/>
</dbReference>
<dbReference type="OrthoDB" id="9811121at2"/>
<protein>
    <submittedName>
        <fullName evidence="4">Carbon-nitrogen hydrolase family protein</fullName>
    </submittedName>
</protein>
<evidence type="ECO:0000256" key="2">
    <source>
        <dbReference type="ARBA" id="ARBA00022801"/>
    </source>
</evidence>
<dbReference type="PANTHER" id="PTHR23088:SF27">
    <property type="entry name" value="DEAMINATED GLUTATHIONE AMIDASE"/>
    <property type="match status" value="1"/>
</dbReference>
<feature type="domain" description="CN hydrolase" evidence="3">
    <location>
        <begin position="4"/>
        <end position="255"/>
    </location>
</feature>
<dbReference type="AlphaFoldDB" id="A0A345P2N6"/>
<name>A0A345P2N6_9GAMM</name>
<dbReference type="InterPro" id="IPR045254">
    <property type="entry name" value="Nit1/2_C-N_Hydrolase"/>
</dbReference>
<dbReference type="PANTHER" id="PTHR23088">
    <property type="entry name" value="NITRILASE-RELATED"/>
    <property type="match status" value="1"/>
</dbReference>
<dbReference type="PROSITE" id="PS01227">
    <property type="entry name" value="UPF0012"/>
    <property type="match status" value="1"/>
</dbReference>
<dbReference type="Gene3D" id="3.60.110.10">
    <property type="entry name" value="Carbon-nitrogen hydrolase"/>
    <property type="match status" value="1"/>
</dbReference>
<comment type="similarity">
    <text evidence="1">Belongs to the carbon-nitrogen hydrolase superfamily. NIT1/NIT2 family.</text>
</comment>
<dbReference type="Proteomes" id="UP000253940">
    <property type="component" value="Chromosome"/>
</dbReference>
<dbReference type="InterPro" id="IPR003010">
    <property type="entry name" value="C-N_Hydrolase"/>
</dbReference>
<dbReference type="InterPro" id="IPR001110">
    <property type="entry name" value="UPF0012_CS"/>
</dbReference>
<proteinExistence type="inferred from homology"/>
<dbReference type="PROSITE" id="PS50263">
    <property type="entry name" value="CN_HYDROLASE"/>
    <property type="match status" value="1"/>
</dbReference>
<accession>A0A345P2N6</accession>
<dbReference type="EMBL" id="CP031222">
    <property type="protein sequence ID" value="AXI01545.1"/>
    <property type="molecule type" value="Genomic_DNA"/>
</dbReference>
<evidence type="ECO:0000256" key="1">
    <source>
        <dbReference type="ARBA" id="ARBA00010613"/>
    </source>
</evidence>
<evidence type="ECO:0000259" key="3">
    <source>
        <dbReference type="PROSITE" id="PS50263"/>
    </source>
</evidence>
<gene>
    <name evidence="4" type="ORF">HYN46_00705</name>
</gene>
<dbReference type="CDD" id="cd07572">
    <property type="entry name" value="nit"/>
    <property type="match status" value="1"/>
</dbReference>
<evidence type="ECO:0000313" key="4">
    <source>
        <dbReference type="EMBL" id="AXI01545.1"/>
    </source>
</evidence>
<dbReference type="Pfam" id="PF00795">
    <property type="entry name" value="CN_hydrolase"/>
    <property type="match status" value="1"/>
</dbReference>
<keyword evidence="2 4" id="KW-0378">Hydrolase</keyword>
<dbReference type="SUPFAM" id="SSF56317">
    <property type="entry name" value="Carbon-nitrogen hydrolase"/>
    <property type="match status" value="1"/>
</dbReference>
<keyword evidence="5" id="KW-1185">Reference proteome</keyword>
<dbReference type="KEGG" id="mbah:HYN46_00705"/>
<sequence>MTSTRFTAIQMNSQDQIEENLTQAYELLKQAAHQGSVLAVLPENFACFAPGQQRITAERFDEIATSLKRWAEQLNLWIVAGSIPCAYRPDGQVIQDGRVRSTCLLIDPSGQVVARYDKIHLFDVKVADGIGLYQESATFEPGNQIISASTPFGRLGLMICYDLRFPELSIALRQEGAEILTAPSAFTHLTGQAHWELLLRARAIDSQCHIIGAGQGGWHGSRQTWGHSTIVNSWGEVLASSADEIPTTISADYDAEVQASRRTAMPLMEHR</sequence>